<dbReference type="KEGG" id="rlc:K227x_64770"/>
<dbReference type="Pfam" id="PF07587">
    <property type="entry name" value="PSD1"/>
    <property type="match status" value="1"/>
</dbReference>
<feature type="domain" description="DUF1553" evidence="3">
    <location>
        <begin position="271"/>
        <end position="384"/>
    </location>
</feature>
<feature type="domain" description="DUF1549" evidence="2">
    <location>
        <begin position="38"/>
        <end position="223"/>
    </location>
</feature>
<accession>A0A517NLM7</accession>
<evidence type="ECO:0000256" key="1">
    <source>
        <dbReference type="SAM" id="SignalP"/>
    </source>
</evidence>
<dbReference type="AlphaFoldDB" id="A0A517NLM7"/>
<dbReference type="Pfam" id="PF07583">
    <property type="entry name" value="PSCyt2"/>
    <property type="match status" value="1"/>
</dbReference>
<organism evidence="4 5">
    <name type="scientific">Rubripirellula lacrimiformis</name>
    <dbReference type="NCBI Taxonomy" id="1930273"/>
    <lineage>
        <taxon>Bacteria</taxon>
        <taxon>Pseudomonadati</taxon>
        <taxon>Planctomycetota</taxon>
        <taxon>Planctomycetia</taxon>
        <taxon>Pirellulales</taxon>
        <taxon>Pirellulaceae</taxon>
        <taxon>Rubripirellula</taxon>
    </lineage>
</organism>
<dbReference type="PANTHER" id="PTHR35889:SF3">
    <property type="entry name" value="F-BOX DOMAIN-CONTAINING PROTEIN"/>
    <property type="match status" value="1"/>
</dbReference>
<evidence type="ECO:0000259" key="3">
    <source>
        <dbReference type="Pfam" id="PF07587"/>
    </source>
</evidence>
<dbReference type="PANTHER" id="PTHR35889">
    <property type="entry name" value="CYCLOINULO-OLIGOSACCHARIDE FRUCTANOTRANSFERASE-RELATED"/>
    <property type="match status" value="1"/>
</dbReference>
<gene>
    <name evidence="4" type="ORF">K227x_64770</name>
</gene>
<feature type="chain" id="PRO_5021800650" description="Cytochrome c domain-containing protein" evidence="1">
    <location>
        <begin position="25"/>
        <end position="520"/>
    </location>
</feature>
<dbReference type="OrthoDB" id="289126at2"/>
<dbReference type="InterPro" id="IPR022655">
    <property type="entry name" value="DUF1553"/>
</dbReference>
<sequence length="520" mass="57348" precursor="true">MFARFGFGLLLGCVLMLVSGAAKGTEATDSTDSISTAIDQILSESWQRDGIAAAPTSSDAEFHRRVWFDLVGVAPPVWQVRQFLTDDDPQKRDKLVDHLLASPEHAAHMASRWTETILPADSLTDPIQNANVASLSQWLRLQFLDNVPYDHLVGRFLTAGGAGDTGPAIFYTSHSLQPEKLAAATSRIFLGIQIQCAQCHDHPFDRWTQQDFWSYAAFFSQLQSSESGMNRTPILEDRPGGEVTLPDTDTIVLPRYPGATSPPERDPGDHRRRQLTIWLASRDNPYFARAAVNRVWADLFGRGLVDPVDAMDAANTPSHPRILDLLADQFTTHKFDLRWLYAQLAKTDAYGLSSKVDEGERPPDDSFAAMQVKTLSGVQFYDSLQRNVFHRNDASPADQFNAASAAKAQFLARMRAPGASPRDYPHGLVQVLALLNGTETAMATNPIHSGLLSGIEAPFFDQDTIIETLFLATLSRPPSDDEAIRFADHLATAESQSTRREAISDLLWVLINTAECAVCP</sequence>
<protein>
    <recommendedName>
        <fullName evidence="6">Cytochrome c domain-containing protein</fullName>
    </recommendedName>
</protein>
<evidence type="ECO:0000313" key="4">
    <source>
        <dbReference type="EMBL" id="QDT08047.1"/>
    </source>
</evidence>
<evidence type="ECO:0000259" key="2">
    <source>
        <dbReference type="Pfam" id="PF07583"/>
    </source>
</evidence>
<reference evidence="4 5" key="1">
    <citation type="submission" date="2019-02" db="EMBL/GenBank/DDBJ databases">
        <title>Deep-cultivation of Planctomycetes and their phenomic and genomic characterization uncovers novel biology.</title>
        <authorList>
            <person name="Wiegand S."/>
            <person name="Jogler M."/>
            <person name="Boedeker C."/>
            <person name="Pinto D."/>
            <person name="Vollmers J."/>
            <person name="Rivas-Marin E."/>
            <person name="Kohn T."/>
            <person name="Peeters S.H."/>
            <person name="Heuer A."/>
            <person name="Rast P."/>
            <person name="Oberbeckmann S."/>
            <person name="Bunk B."/>
            <person name="Jeske O."/>
            <person name="Meyerdierks A."/>
            <person name="Storesund J.E."/>
            <person name="Kallscheuer N."/>
            <person name="Luecker S."/>
            <person name="Lage O.M."/>
            <person name="Pohl T."/>
            <person name="Merkel B.J."/>
            <person name="Hornburger P."/>
            <person name="Mueller R.-W."/>
            <person name="Bruemmer F."/>
            <person name="Labrenz M."/>
            <person name="Spormann A.M."/>
            <person name="Op den Camp H."/>
            <person name="Overmann J."/>
            <person name="Amann R."/>
            <person name="Jetten M.S.M."/>
            <person name="Mascher T."/>
            <person name="Medema M.H."/>
            <person name="Devos D.P."/>
            <person name="Kaster A.-K."/>
            <person name="Ovreas L."/>
            <person name="Rohde M."/>
            <person name="Galperin M.Y."/>
            <person name="Jogler C."/>
        </authorList>
    </citation>
    <scope>NUCLEOTIDE SEQUENCE [LARGE SCALE GENOMIC DNA]</scope>
    <source>
        <strain evidence="4 5">K22_7</strain>
    </source>
</reference>
<dbReference type="EMBL" id="CP036525">
    <property type="protein sequence ID" value="QDT08047.1"/>
    <property type="molecule type" value="Genomic_DNA"/>
</dbReference>
<keyword evidence="1" id="KW-0732">Signal</keyword>
<dbReference type="Proteomes" id="UP000318538">
    <property type="component" value="Chromosome"/>
</dbReference>
<dbReference type="RefSeq" id="WP_145176878.1">
    <property type="nucleotide sequence ID" value="NZ_CP036525.1"/>
</dbReference>
<name>A0A517NLM7_9BACT</name>
<proteinExistence type="predicted"/>
<keyword evidence="5" id="KW-1185">Reference proteome</keyword>
<evidence type="ECO:0000313" key="5">
    <source>
        <dbReference type="Proteomes" id="UP000318538"/>
    </source>
</evidence>
<dbReference type="InterPro" id="IPR011444">
    <property type="entry name" value="DUF1549"/>
</dbReference>
<evidence type="ECO:0008006" key="6">
    <source>
        <dbReference type="Google" id="ProtNLM"/>
    </source>
</evidence>
<feature type="signal peptide" evidence="1">
    <location>
        <begin position="1"/>
        <end position="24"/>
    </location>
</feature>